<dbReference type="EMBL" id="JAJTTA010000003">
    <property type="protein sequence ID" value="MCF0042159.1"/>
    <property type="molecule type" value="Genomic_DNA"/>
</dbReference>
<dbReference type="EC" id="3.2.1.183" evidence="2"/>
<dbReference type="Pfam" id="PF02350">
    <property type="entry name" value="Epimerase_2"/>
    <property type="match status" value="1"/>
</dbReference>
<reference evidence="2" key="1">
    <citation type="submission" date="2021-12" db="EMBL/GenBank/DDBJ databases">
        <title>Novel species in genus Dyadobacter.</title>
        <authorList>
            <person name="Ma C."/>
        </authorList>
    </citation>
    <scope>NUCLEOTIDE SEQUENCE</scope>
    <source>
        <strain evidence="2">CY399</strain>
    </source>
</reference>
<evidence type="ECO:0000259" key="1">
    <source>
        <dbReference type="Pfam" id="PF02350"/>
    </source>
</evidence>
<name>A0A9X1PBJ3_9BACT</name>
<dbReference type="RefSeq" id="WP_234615025.1">
    <property type="nucleotide sequence ID" value="NZ_CP098806.1"/>
</dbReference>
<feature type="domain" description="UDP-N-acetylglucosamine 2-epimerase" evidence="1">
    <location>
        <begin position="25"/>
        <end position="366"/>
    </location>
</feature>
<gene>
    <name evidence="2" type="primary">neuC</name>
    <name evidence="2" type="ORF">LXM24_18780</name>
</gene>
<evidence type="ECO:0000313" key="2">
    <source>
        <dbReference type="EMBL" id="MCF0042159.1"/>
    </source>
</evidence>
<dbReference type="Proteomes" id="UP001139700">
    <property type="component" value="Unassembled WGS sequence"/>
</dbReference>
<dbReference type="SUPFAM" id="SSF53756">
    <property type="entry name" value="UDP-Glycosyltransferase/glycogen phosphorylase"/>
    <property type="match status" value="1"/>
</dbReference>
<comment type="caution">
    <text evidence="2">The sequence shown here is derived from an EMBL/GenBank/DDBJ whole genome shotgun (WGS) entry which is preliminary data.</text>
</comment>
<dbReference type="CDD" id="cd03786">
    <property type="entry name" value="GTB_UDP-GlcNAc_2-Epimerase"/>
    <property type="match status" value="1"/>
</dbReference>
<keyword evidence="2" id="KW-0378">Hydrolase</keyword>
<dbReference type="PANTHER" id="PTHR43174:SF3">
    <property type="entry name" value="UDP-N-ACETYLGLUCOSAMINE 2-EPIMERASE"/>
    <property type="match status" value="1"/>
</dbReference>
<keyword evidence="2" id="KW-0326">Glycosidase</keyword>
<sequence length="379" mass="41517">MKRKICVVITARASYSRIKTLLIAIKVHPSLCLQLVITGSCMLDKYGGLTKLVSQDGFDQIIKISNLLENENSTAAAKTTGLGVIELASVFENVSPDVVVTIADRYETMSAAIAASFMNIPLAHVQGGEVTGNIDEKVRHAVSKLADIHFVATASARNRLIAMGEVPENVWHTGCPSIDLAIQVKKDASLQFDYESCQSVSSASRYLVVMQHPVTTEHGFTKDQFWSLLKAVDELNIPTFWFTPNPDYGAARILKEIQRYSETGKNLKIHFLRNLHPEAFLKLIKHCACLVGNSSTGIREASLLGTPVVNIGSRQHGRERSLNVVDADFSLNAIMEAIQIQLDHGCYESASLYGKGDAGILIADILAKMKLSVNKQITY</sequence>
<dbReference type="InterPro" id="IPR029767">
    <property type="entry name" value="WecB-like"/>
</dbReference>
<keyword evidence="3" id="KW-1185">Reference proteome</keyword>
<dbReference type="Gene3D" id="3.40.50.2000">
    <property type="entry name" value="Glycogen Phosphorylase B"/>
    <property type="match status" value="2"/>
</dbReference>
<accession>A0A9X1PBJ3</accession>
<dbReference type="AlphaFoldDB" id="A0A9X1PBJ3"/>
<protein>
    <submittedName>
        <fullName evidence="2">UDP-N-acetylglucosamine 2-epimerase</fullName>
        <ecNumber evidence="2">3.2.1.183</ecNumber>
    </submittedName>
</protein>
<proteinExistence type="predicted"/>
<dbReference type="PANTHER" id="PTHR43174">
    <property type="entry name" value="UDP-N-ACETYLGLUCOSAMINE 2-EPIMERASE"/>
    <property type="match status" value="1"/>
</dbReference>
<evidence type="ECO:0000313" key="3">
    <source>
        <dbReference type="Proteomes" id="UP001139700"/>
    </source>
</evidence>
<dbReference type="GO" id="GO:0004553">
    <property type="term" value="F:hydrolase activity, hydrolyzing O-glycosyl compounds"/>
    <property type="evidence" value="ECO:0007669"/>
    <property type="project" value="InterPro"/>
</dbReference>
<dbReference type="GO" id="GO:0006047">
    <property type="term" value="P:UDP-N-acetylglucosamine metabolic process"/>
    <property type="evidence" value="ECO:0007669"/>
    <property type="project" value="InterPro"/>
</dbReference>
<dbReference type="InterPro" id="IPR020004">
    <property type="entry name" value="UDP-GlcNAc_Epase"/>
</dbReference>
<dbReference type="NCBIfam" id="TIGR03568">
    <property type="entry name" value="NeuC_NnaA"/>
    <property type="match status" value="1"/>
</dbReference>
<dbReference type="InterPro" id="IPR003331">
    <property type="entry name" value="UDP_GlcNAc_Epimerase_2_dom"/>
</dbReference>
<organism evidence="2 3">
    <name type="scientific">Dyadobacter fanqingshengii</name>
    <dbReference type="NCBI Taxonomy" id="2906443"/>
    <lineage>
        <taxon>Bacteria</taxon>
        <taxon>Pseudomonadati</taxon>
        <taxon>Bacteroidota</taxon>
        <taxon>Cytophagia</taxon>
        <taxon>Cytophagales</taxon>
        <taxon>Spirosomataceae</taxon>
        <taxon>Dyadobacter</taxon>
    </lineage>
</organism>